<proteinExistence type="predicted"/>
<name>A0A1F6ED01_9BACT</name>
<dbReference type="STRING" id="1798508.A3A35_02095"/>
<evidence type="ECO:0000256" key="2">
    <source>
        <dbReference type="ARBA" id="ARBA00022448"/>
    </source>
</evidence>
<dbReference type="PROSITE" id="PS50929">
    <property type="entry name" value="ABC_TM1F"/>
    <property type="match status" value="1"/>
</dbReference>
<feature type="transmembrane region" description="Helical" evidence="8">
    <location>
        <begin position="265"/>
        <end position="284"/>
    </location>
</feature>
<evidence type="ECO:0000259" key="10">
    <source>
        <dbReference type="PROSITE" id="PS50929"/>
    </source>
</evidence>
<dbReference type="PROSITE" id="PS00211">
    <property type="entry name" value="ABC_TRANSPORTER_1"/>
    <property type="match status" value="1"/>
</dbReference>
<comment type="subcellular location">
    <subcellularLocation>
        <location evidence="1">Cell membrane</location>
        <topology evidence="1">Multi-pass membrane protein</topology>
    </subcellularLocation>
</comment>
<evidence type="ECO:0000256" key="1">
    <source>
        <dbReference type="ARBA" id="ARBA00004651"/>
    </source>
</evidence>
<evidence type="ECO:0000256" key="7">
    <source>
        <dbReference type="ARBA" id="ARBA00023136"/>
    </source>
</evidence>
<dbReference type="InterPro" id="IPR036640">
    <property type="entry name" value="ABC1_TM_sf"/>
</dbReference>
<dbReference type="GO" id="GO:0005886">
    <property type="term" value="C:plasma membrane"/>
    <property type="evidence" value="ECO:0007669"/>
    <property type="project" value="UniProtKB-SubCell"/>
</dbReference>
<comment type="caution">
    <text evidence="11">The sequence shown here is derived from an EMBL/GenBank/DDBJ whole genome shotgun (WGS) entry which is preliminary data.</text>
</comment>
<keyword evidence="6 8" id="KW-1133">Transmembrane helix</keyword>
<dbReference type="Gene3D" id="1.20.1560.10">
    <property type="entry name" value="ABC transporter type 1, transmembrane domain"/>
    <property type="match status" value="1"/>
</dbReference>
<dbReference type="InterPro" id="IPR003439">
    <property type="entry name" value="ABC_transporter-like_ATP-bd"/>
</dbReference>
<feature type="transmembrane region" description="Helical" evidence="8">
    <location>
        <begin position="154"/>
        <end position="173"/>
    </location>
</feature>
<dbReference type="Pfam" id="PF00005">
    <property type="entry name" value="ABC_tran"/>
    <property type="match status" value="1"/>
</dbReference>
<evidence type="ECO:0008006" key="13">
    <source>
        <dbReference type="Google" id="ProtNLM"/>
    </source>
</evidence>
<evidence type="ECO:0000256" key="4">
    <source>
        <dbReference type="ARBA" id="ARBA00022741"/>
    </source>
</evidence>
<dbReference type="Gene3D" id="3.40.50.300">
    <property type="entry name" value="P-loop containing nucleotide triphosphate hydrolases"/>
    <property type="match status" value="1"/>
</dbReference>
<feature type="transmembrane region" description="Helical" evidence="8">
    <location>
        <begin position="12"/>
        <end position="32"/>
    </location>
</feature>
<dbReference type="PANTHER" id="PTHR43394:SF1">
    <property type="entry name" value="ATP-BINDING CASSETTE SUB-FAMILY B MEMBER 10, MITOCHONDRIAL"/>
    <property type="match status" value="1"/>
</dbReference>
<dbReference type="PROSITE" id="PS50893">
    <property type="entry name" value="ABC_TRANSPORTER_2"/>
    <property type="match status" value="1"/>
</dbReference>
<feature type="transmembrane region" description="Helical" evidence="8">
    <location>
        <begin position="238"/>
        <end position="259"/>
    </location>
</feature>
<evidence type="ECO:0000256" key="6">
    <source>
        <dbReference type="ARBA" id="ARBA00022989"/>
    </source>
</evidence>
<dbReference type="SUPFAM" id="SSF90123">
    <property type="entry name" value="ABC transporter transmembrane region"/>
    <property type="match status" value="1"/>
</dbReference>
<keyword evidence="4" id="KW-0547">Nucleotide-binding</keyword>
<dbReference type="GO" id="GO:0005524">
    <property type="term" value="F:ATP binding"/>
    <property type="evidence" value="ECO:0007669"/>
    <property type="project" value="UniProtKB-KW"/>
</dbReference>
<sequence length="575" mass="64512">MWQGVKPDRFSFFTVVIAVTIAMGISVFVPLLYKHFFDLLADANRAFARPELIRVIVIVAFLNGTNWLLYRGAMMLNGHFQAHTMARLRQLSFDYLLDHSYTFFANTFSGALVQRVGRFARSFERLADSLIYNMIPLVVTIVGAVIVVSLIEPLFAMVIGVWVLLFCAFNFLFSRWKLKYDIAMAAADSRTTAVLSDTITNHNTVALFTAAPKESAFFRQVTNDQASITTLAWSLGSVVDAVQVALIFVVEFFVFYYGIGLWESGALSIGTFVLLQVYVIQLGSRLWDFGRIIRVVYESFADSKEMLDILNLPHEIIDRPNATELKVPRGEIAVGHLTFRFQASTKVLDDITLTVRAGEKVALVGPSGAGKTTFVRLLLRLYEVQEGSIRIDGQDIREVTQESLRRAIALVPQEPILFHRTLRENIRYGKPDASEREVEAAASLAHCDEFIEHLPRGYDTYVGERGVKLSGGERQRVAIARAMLKNAPIIILDEATSSLDSHSEALIQDALSKLMEGRTTVVIAHRLSTIRKMDRIVVLEQGQVHEEGTHEELVAREGGLYRKLWELQAGGFIQE</sequence>
<dbReference type="InterPro" id="IPR011527">
    <property type="entry name" value="ABC1_TM_dom"/>
</dbReference>
<keyword evidence="5" id="KW-0067">ATP-binding</keyword>
<organism evidence="11 12">
    <name type="scientific">Candidatus Kaiserbacteria bacterium RIFCSPLOWO2_01_FULL_51_21</name>
    <dbReference type="NCBI Taxonomy" id="1798508"/>
    <lineage>
        <taxon>Bacteria</taxon>
        <taxon>Candidatus Kaiseribacteriota</taxon>
    </lineage>
</organism>
<feature type="domain" description="ABC transmembrane type-1" evidence="10">
    <location>
        <begin position="13"/>
        <end position="298"/>
    </location>
</feature>
<evidence type="ECO:0000256" key="3">
    <source>
        <dbReference type="ARBA" id="ARBA00022692"/>
    </source>
</evidence>
<dbReference type="EMBL" id="MFLV01000017">
    <property type="protein sequence ID" value="OGG71528.1"/>
    <property type="molecule type" value="Genomic_DNA"/>
</dbReference>
<dbReference type="PANTHER" id="PTHR43394">
    <property type="entry name" value="ATP-DEPENDENT PERMEASE MDL1, MITOCHONDRIAL"/>
    <property type="match status" value="1"/>
</dbReference>
<evidence type="ECO:0000256" key="8">
    <source>
        <dbReference type="SAM" id="Phobius"/>
    </source>
</evidence>
<keyword evidence="3 8" id="KW-0812">Transmembrane</keyword>
<feature type="transmembrane region" description="Helical" evidence="8">
    <location>
        <begin position="130"/>
        <end position="148"/>
    </location>
</feature>
<dbReference type="InterPro" id="IPR039421">
    <property type="entry name" value="Type_1_exporter"/>
</dbReference>
<feature type="transmembrane region" description="Helical" evidence="8">
    <location>
        <begin position="52"/>
        <end position="70"/>
    </location>
</feature>
<dbReference type="InterPro" id="IPR027417">
    <property type="entry name" value="P-loop_NTPase"/>
</dbReference>
<dbReference type="GO" id="GO:0016887">
    <property type="term" value="F:ATP hydrolysis activity"/>
    <property type="evidence" value="ECO:0007669"/>
    <property type="project" value="InterPro"/>
</dbReference>
<dbReference type="InterPro" id="IPR017871">
    <property type="entry name" value="ABC_transporter-like_CS"/>
</dbReference>
<feature type="domain" description="ABC transporter" evidence="9">
    <location>
        <begin position="332"/>
        <end position="566"/>
    </location>
</feature>
<dbReference type="SUPFAM" id="SSF52540">
    <property type="entry name" value="P-loop containing nucleoside triphosphate hydrolases"/>
    <property type="match status" value="1"/>
</dbReference>
<keyword evidence="2" id="KW-0813">Transport</keyword>
<dbReference type="Proteomes" id="UP000179115">
    <property type="component" value="Unassembled WGS sequence"/>
</dbReference>
<evidence type="ECO:0000259" key="9">
    <source>
        <dbReference type="PROSITE" id="PS50893"/>
    </source>
</evidence>
<evidence type="ECO:0000313" key="11">
    <source>
        <dbReference type="EMBL" id="OGG71528.1"/>
    </source>
</evidence>
<protein>
    <recommendedName>
        <fullName evidence="13">ABC transporter ATP-binding protein</fullName>
    </recommendedName>
</protein>
<gene>
    <name evidence="11" type="ORF">A3A35_02095</name>
</gene>
<evidence type="ECO:0000256" key="5">
    <source>
        <dbReference type="ARBA" id="ARBA00022840"/>
    </source>
</evidence>
<evidence type="ECO:0000313" key="12">
    <source>
        <dbReference type="Proteomes" id="UP000179115"/>
    </source>
</evidence>
<dbReference type="SMART" id="SM00382">
    <property type="entry name" value="AAA"/>
    <property type="match status" value="1"/>
</dbReference>
<reference evidence="11 12" key="1">
    <citation type="journal article" date="2016" name="Nat. Commun.">
        <title>Thousands of microbial genomes shed light on interconnected biogeochemical processes in an aquifer system.</title>
        <authorList>
            <person name="Anantharaman K."/>
            <person name="Brown C.T."/>
            <person name="Hug L.A."/>
            <person name="Sharon I."/>
            <person name="Castelle C.J."/>
            <person name="Probst A.J."/>
            <person name="Thomas B.C."/>
            <person name="Singh A."/>
            <person name="Wilkins M.J."/>
            <person name="Karaoz U."/>
            <person name="Brodie E.L."/>
            <person name="Williams K.H."/>
            <person name="Hubbard S.S."/>
            <person name="Banfield J.F."/>
        </authorList>
    </citation>
    <scope>NUCLEOTIDE SEQUENCE [LARGE SCALE GENOMIC DNA]</scope>
</reference>
<dbReference type="InterPro" id="IPR003593">
    <property type="entry name" value="AAA+_ATPase"/>
</dbReference>
<keyword evidence="7 8" id="KW-0472">Membrane</keyword>
<accession>A0A1F6ED01</accession>
<dbReference type="Pfam" id="PF00664">
    <property type="entry name" value="ABC_membrane"/>
    <property type="match status" value="1"/>
</dbReference>
<dbReference type="GO" id="GO:0015421">
    <property type="term" value="F:ABC-type oligopeptide transporter activity"/>
    <property type="evidence" value="ECO:0007669"/>
    <property type="project" value="TreeGrafter"/>
</dbReference>
<dbReference type="FunFam" id="3.40.50.300:FF:000287">
    <property type="entry name" value="Multidrug ABC transporter ATP-binding protein"/>
    <property type="match status" value="1"/>
</dbReference>
<dbReference type="AlphaFoldDB" id="A0A1F6ED01"/>